<feature type="transmembrane region" description="Helical" evidence="2">
    <location>
        <begin position="252"/>
        <end position="281"/>
    </location>
</feature>
<feature type="compositionally biased region" description="Polar residues" evidence="1">
    <location>
        <begin position="355"/>
        <end position="366"/>
    </location>
</feature>
<keyword evidence="2" id="KW-1133">Transmembrane helix</keyword>
<feature type="transmembrane region" description="Helical" evidence="2">
    <location>
        <begin position="431"/>
        <end position="451"/>
    </location>
</feature>
<dbReference type="PANTHER" id="PTHR38694:SF1">
    <property type="entry name" value="PEROXIN DOMAIN-CONTAINING PROTEIN"/>
    <property type="match status" value="1"/>
</dbReference>
<feature type="region of interest" description="Disordered" evidence="1">
    <location>
        <begin position="353"/>
        <end position="382"/>
    </location>
</feature>
<proteinExistence type="predicted"/>
<dbReference type="AlphaFoldDB" id="A0AAN7BHQ7"/>
<dbReference type="EMBL" id="MU865425">
    <property type="protein sequence ID" value="KAK4223493.1"/>
    <property type="molecule type" value="Genomic_DNA"/>
</dbReference>
<comment type="caution">
    <text evidence="3">The sequence shown here is derived from an EMBL/GenBank/DDBJ whole genome shotgun (WGS) entry which is preliminary data.</text>
</comment>
<feature type="region of interest" description="Disordered" evidence="1">
    <location>
        <begin position="307"/>
        <end position="328"/>
    </location>
</feature>
<dbReference type="Proteomes" id="UP001301958">
    <property type="component" value="Unassembled WGS sequence"/>
</dbReference>
<organism evidence="3 4">
    <name type="scientific">Podospora fimiseda</name>
    <dbReference type="NCBI Taxonomy" id="252190"/>
    <lineage>
        <taxon>Eukaryota</taxon>
        <taxon>Fungi</taxon>
        <taxon>Dikarya</taxon>
        <taxon>Ascomycota</taxon>
        <taxon>Pezizomycotina</taxon>
        <taxon>Sordariomycetes</taxon>
        <taxon>Sordariomycetidae</taxon>
        <taxon>Sordariales</taxon>
        <taxon>Podosporaceae</taxon>
        <taxon>Podospora</taxon>
    </lineage>
</organism>
<dbReference type="PANTHER" id="PTHR38694">
    <property type="entry name" value="CONSERVED EXPRESSED PROTEIN"/>
    <property type="match status" value="1"/>
</dbReference>
<sequence length="755" mass="82778">MHPLMSSALRLFIDNPNRLKLQNSQQMNPTFLNWRLHCLGMLEALSIFDFNFTSVLRITFLVLEYRHLDMASTEQRSDPPLVNNTGPGTEISDFLPVPAIDPADTVGPKKPTASEGVEGGNTFSHALATDNNPNIPKGVAQHDHAGTVTEDVVDLGWNEKKEDIPAPLVGGMDNEELWLLVRRFNRQVYHTKATPYPPPGGLDLNTADEEEFSPDKMRANVERFYMTIGIGLLSAVKHIARLRSWNETRRTTYFAAAYFVAWLFDLLTPLITGFVIALIGFPSAREYLFPPAPVSLVDSKTGGIQKPKSGVLGSHDSATGAPENHKGEAVEQEASNFVSGIATIAVSGAVGQHAQGDQASAEQSTTEMHKAIGSKPGTKHDKTEVPMQTVMWTKLQPIMHTLSGVTDTWERFANALSPTPPFPTEVHRLRLIALVIPLFAMSFMVSAYMFVKSTTFIFGLVFFGDPVISRGLDWLNQTIPQWKKVLELRNTLLKGVPTNAQLTLTLLRLGEANYAPIPPPPRINSTPPDKPAKLTSNDLATTGPDAPLAADQAELDSAISYDPKTKHETEGHSVMVTGPDKGQHKKSNKILSFFRGAAKGAVKTAVGADTVRAKTVGDHHARDRLGAVPSAEKVPISGPVEFEARYEGKKGQVVLSTMGTVPMVAFVEDKKKNKGDDDLHAIWTIPVADIVELVKIGGFGWKSKLVVGWSLEREVNDGLIIRDERGGEYKVMALPLRDELFNRLISMGGQKWESW</sequence>
<keyword evidence="4" id="KW-1185">Reference proteome</keyword>
<evidence type="ECO:0000256" key="1">
    <source>
        <dbReference type="SAM" id="MobiDB-lite"/>
    </source>
</evidence>
<gene>
    <name evidence="3" type="ORF">QBC38DRAFT_487642</name>
</gene>
<keyword evidence="2" id="KW-0812">Transmembrane</keyword>
<accession>A0AAN7BHQ7</accession>
<reference evidence="3" key="1">
    <citation type="journal article" date="2023" name="Mol. Phylogenet. Evol.">
        <title>Genome-scale phylogeny and comparative genomics of the fungal order Sordariales.</title>
        <authorList>
            <person name="Hensen N."/>
            <person name="Bonometti L."/>
            <person name="Westerberg I."/>
            <person name="Brannstrom I.O."/>
            <person name="Guillou S."/>
            <person name="Cros-Aarteil S."/>
            <person name="Calhoun S."/>
            <person name="Haridas S."/>
            <person name="Kuo A."/>
            <person name="Mondo S."/>
            <person name="Pangilinan J."/>
            <person name="Riley R."/>
            <person name="LaButti K."/>
            <person name="Andreopoulos B."/>
            <person name="Lipzen A."/>
            <person name="Chen C."/>
            <person name="Yan M."/>
            <person name="Daum C."/>
            <person name="Ng V."/>
            <person name="Clum A."/>
            <person name="Steindorff A."/>
            <person name="Ohm R.A."/>
            <person name="Martin F."/>
            <person name="Silar P."/>
            <person name="Natvig D.O."/>
            <person name="Lalanne C."/>
            <person name="Gautier V."/>
            <person name="Ament-Velasquez S.L."/>
            <person name="Kruys A."/>
            <person name="Hutchinson M.I."/>
            <person name="Powell A.J."/>
            <person name="Barry K."/>
            <person name="Miller A.N."/>
            <person name="Grigoriev I.V."/>
            <person name="Debuchy R."/>
            <person name="Gladieux P."/>
            <person name="Hiltunen Thoren M."/>
            <person name="Johannesson H."/>
        </authorList>
    </citation>
    <scope>NUCLEOTIDE SEQUENCE</scope>
    <source>
        <strain evidence="3">CBS 990.96</strain>
    </source>
</reference>
<evidence type="ECO:0000313" key="4">
    <source>
        <dbReference type="Proteomes" id="UP001301958"/>
    </source>
</evidence>
<reference evidence="3" key="2">
    <citation type="submission" date="2023-05" db="EMBL/GenBank/DDBJ databases">
        <authorList>
            <consortium name="Lawrence Berkeley National Laboratory"/>
            <person name="Steindorff A."/>
            <person name="Hensen N."/>
            <person name="Bonometti L."/>
            <person name="Westerberg I."/>
            <person name="Brannstrom I.O."/>
            <person name="Guillou S."/>
            <person name="Cros-Aarteil S."/>
            <person name="Calhoun S."/>
            <person name="Haridas S."/>
            <person name="Kuo A."/>
            <person name="Mondo S."/>
            <person name="Pangilinan J."/>
            <person name="Riley R."/>
            <person name="Labutti K."/>
            <person name="Andreopoulos B."/>
            <person name="Lipzen A."/>
            <person name="Chen C."/>
            <person name="Yanf M."/>
            <person name="Daum C."/>
            <person name="Ng V."/>
            <person name="Clum A."/>
            <person name="Ohm R."/>
            <person name="Martin F."/>
            <person name="Silar P."/>
            <person name="Natvig D."/>
            <person name="Lalanne C."/>
            <person name="Gautier V."/>
            <person name="Ament-Velasquez S.L."/>
            <person name="Kruys A."/>
            <person name="Hutchinson M.I."/>
            <person name="Powell A.J."/>
            <person name="Barry K."/>
            <person name="Miller A.N."/>
            <person name="Grigoriev I.V."/>
            <person name="Debuchy R."/>
            <person name="Gladieux P."/>
            <person name="Thoren M.H."/>
            <person name="Johannesson H."/>
        </authorList>
    </citation>
    <scope>NUCLEOTIDE SEQUENCE</scope>
    <source>
        <strain evidence="3">CBS 990.96</strain>
    </source>
</reference>
<feature type="region of interest" description="Disordered" evidence="1">
    <location>
        <begin position="517"/>
        <end position="546"/>
    </location>
</feature>
<dbReference type="Pfam" id="PF11696">
    <property type="entry name" value="DUF3292"/>
    <property type="match status" value="1"/>
</dbReference>
<dbReference type="InterPro" id="IPR021709">
    <property type="entry name" value="DUF3292"/>
</dbReference>
<evidence type="ECO:0000313" key="3">
    <source>
        <dbReference type="EMBL" id="KAK4223493.1"/>
    </source>
</evidence>
<evidence type="ECO:0000256" key="2">
    <source>
        <dbReference type="SAM" id="Phobius"/>
    </source>
</evidence>
<feature type="region of interest" description="Disordered" evidence="1">
    <location>
        <begin position="564"/>
        <end position="585"/>
    </location>
</feature>
<protein>
    <submittedName>
        <fullName evidence="3">Uncharacterized protein</fullName>
    </submittedName>
</protein>
<keyword evidence="2" id="KW-0472">Membrane</keyword>
<name>A0AAN7BHQ7_9PEZI</name>